<evidence type="ECO:0000313" key="7">
    <source>
        <dbReference type="EMBL" id="SNV48428.1"/>
    </source>
</evidence>
<dbReference type="Proteomes" id="UP000215355">
    <property type="component" value="Chromosome 1"/>
</dbReference>
<evidence type="ECO:0000256" key="5">
    <source>
        <dbReference type="SAM" id="SignalP"/>
    </source>
</evidence>
<dbReference type="PANTHER" id="PTHR30097:SF4">
    <property type="entry name" value="SLR6042 PROTEIN"/>
    <property type="match status" value="1"/>
</dbReference>
<evidence type="ECO:0000313" key="8">
    <source>
        <dbReference type="Proteomes" id="UP000215355"/>
    </source>
</evidence>
<dbReference type="GO" id="GO:0060003">
    <property type="term" value="P:copper ion export"/>
    <property type="evidence" value="ECO:0007669"/>
    <property type="project" value="TreeGrafter"/>
</dbReference>
<evidence type="ECO:0000256" key="3">
    <source>
        <dbReference type="SAM" id="Coils"/>
    </source>
</evidence>
<accession>A0AAJ4XAL4</accession>
<dbReference type="InterPro" id="IPR006143">
    <property type="entry name" value="RND_pump_MFP"/>
</dbReference>
<sequence>MQPINKTKYLLFCLGFACILSSCNSSSSNSEKSAETEEGHGHEHGATEKTTITSLTDEQIKEVGIQFGQIEQKNLTARITANGVLNVPNNNRSNVTPLYGGVIQSLNVQLGDHVRKGQTIATIINPQFIQLQEDYLNANNEIQAAEQELQRQQELNAGNAGVKRNLQNAVSNLNILRTKKASSAKQLQLLGINPNAISTSNLRSALSISSPINGVVSNIFAKLGSYVDVSSPIVEVVDNSMIHLDLQVFERDLPKLKVGQEISFTTTNNPSKIYTAKISQIGASFENESKTIAIHSMVVGDKSGLIDGMNTSGSISVEDVTTAAVPDEAIVESEGKTFIFIETDKKPEAEHEDHEHAAGEEHDHAGEHDHPEEPHVHKEGEEHDHAEHSKSINFEKIEVLRGVSSMGYTGITPVVEIPANSKIVVKNAFFINAKMVGTVGHSH</sequence>
<keyword evidence="2" id="KW-0813">Transport</keyword>
<comment type="similarity">
    <text evidence="1">Belongs to the membrane fusion protein (MFP) (TC 8.A.1) family.</text>
</comment>
<dbReference type="PANTHER" id="PTHR30097">
    <property type="entry name" value="CATION EFFLUX SYSTEM PROTEIN CUSB"/>
    <property type="match status" value="1"/>
</dbReference>
<dbReference type="SUPFAM" id="SSF111369">
    <property type="entry name" value="HlyD-like secretion proteins"/>
    <property type="match status" value="1"/>
</dbReference>
<feature type="region of interest" description="Disordered" evidence="4">
    <location>
        <begin position="29"/>
        <end position="53"/>
    </location>
</feature>
<dbReference type="Gene3D" id="2.40.30.170">
    <property type="match status" value="1"/>
</dbReference>
<evidence type="ECO:0000256" key="1">
    <source>
        <dbReference type="ARBA" id="ARBA00009477"/>
    </source>
</evidence>
<dbReference type="EMBL" id="LT906468">
    <property type="protein sequence ID" value="SNV48428.1"/>
    <property type="molecule type" value="Genomic_DNA"/>
</dbReference>
<feature type="chain" id="PRO_5042605348" evidence="5">
    <location>
        <begin position="28"/>
        <end position="443"/>
    </location>
</feature>
<feature type="domain" description="CzcB-like barrel-sandwich hybrid" evidence="6">
    <location>
        <begin position="94"/>
        <end position="238"/>
    </location>
</feature>
<dbReference type="PROSITE" id="PS51257">
    <property type="entry name" value="PROKAR_LIPOPROTEIN"/>
    <property type="match status" value="1"/>
</dbReference>
<dbReference type="RefSeq" id="WP_093097712.1">
    <property type="nucleotide sequence ID" value="NZ_DAMDLF010000035.1"/>
</dbReference>
<keyword evidence="3" id="KW-0175">Coiled coil</keyword>
<protein>
    <submittedName>
        <fullName evidence="7">Cation efflux system protein CzcB</fullName>
    </submittedName>
</protein>
<dbReference type="GO" id="GO:0016020">
    <property type="term" value="C:membrane"/>
    <property type="evidence" value="ECO:0007669"/>
    <property type="project" value="InterPro"/>
</dbReference>
<feature type="region of interest" description="Disordered" evidence="4">
    <location>
        <begin position="347"/>
        <end position="392"/>
    </location>
</feature>
<dbReference type="KEGG" id="smiz:4412673_01553"/>
<dbReference type="NCBIfam" id="TIGR01730">
    <property type="entry name" value="RND_mfp"/>
    <property type="match status" value="1"/>
</dbReference>
<reference evidence="7 8" key="1">
    <citation type="submission" date="2017-06" db="EMBL/GenBank/DDBJ databases">
        <authorList>
            <consortium name="Pathogen Informatics"/>
        </authorList>
    </citation>
    <scope>NUCLEOTIDE SEQUENCE [LARGE SCALE GENOMIC DNA]</scope>
    <source>
        <strain evidence="7 8">NCTC12149</strain>
    </source>
</reference>
<dbReference type="Pfam" id="PF25973">
    <property type="entry name" value="BSH_CzcB"/>
    <property type="match status" value="1"/>
</dbReference>
<name>A0AAJ4XAL4_9SPHI</name>
<evidence type="ECO:0000259" key="6">
    <source>
        <dbReference type="Pfam" id="PF25973"/>
    </source>
</evidence>
<dbReference type="GO" id="GO:0022857">
    <property type="term" value="F:transmembrane transporter activity"/>
    <property type="evidence" value="ECO:0007669"/>
    <property type="project" value="InterPro"/>
</dbReference>
<dbReference type="GO" id="GO:0030313">
    <property type="term" value="C:cell envelope"/>
    <property type="evidence" value="ECO:0007669"/>
    <property type="project" value="TreeGrafter"/>
</dbReference>
<dbReference type="InterPro" id="IPR058647">
    <property type="entry name" value="BSH_CzcB-like"/>
</dbReference>
<dbReference type="GO" id="GO:0015679">
    <property type="term" value="P:plasma membrane copper ion transport"/>
    <property type="evidence" value="ECO:0007669"/>
    <property type="project" value="TreeGrafter"/>
</dbReference>
<proteinExistence type="inferred from homology"/>
<gene>
    <name evidence="7" type="primary">czcB_1</name>
    <name evidence="7" type="ORF">SAMEA4412673_01553</name>
</gene>
<dbReference type="AlphaFoldDB" id="A0AAJ4XAL4"/>
<organism evidence="7 8">
    <name type="scientific">Sphingobacterium mizutaii</name>
    <dbReference type="NCBI Taxonomy" id="1010"/>
    <lineage>
        <taxon>Bacteria</taxon>
        <taxon>Pseudomonadati</taxon>
        <taxon>Bacteroidota</taxon>
        <taxon>Sphingobacteriia</taxon>
        <taxon>Sphingobacteriales</taxon>
        <taxon>Sphingobacteriaceae</taxon>
        <taxon>Sphingobacterium</taxon>
    </lineage>
</organism>
<dbReference type="Gene3D" id="2.40.50.100">
    <property type="match status" value="1"/>
</dbReference>
<evidence type="ECO:0000256" key="4">
    <source>
        <dbReference type="SAM" id="MobiDB-lite"/>
    </source>
</evidence>
<feature type="compositionally biased region" description="Basic and acidic residues" evidence="4">
    <location>
        <begin position="32"/>
        <end position="47"/>
    </location>
</feature>
<evidence type="ECO:0000256" key="2">
    <source>
        <dbReference type="ARBA" id="ARBA00022448"/>
    </source>
</evidence>
<feature type="coiled-coil region" evidence="3">
    <location>
        <begin position="128"/>
        <end position="155"/>
    </location>
</feature>
<keyword evidence="5" id="KW-0732">Signal</keyword>
<feature type="signal peptide" evidence="5">
    <location>
        <begin position="1"/>
        <end position="27"/>
    </location>
</feature>
<dbReference type="InterPro" id="IPR051909">
    <property type="entry name" value="MFP_Cation_Efflux"/>
</dbReference>